<comment type="caution">
    <text evidence="1">The sequence shown here is derived from an EMBL/GenBank/DDBJ whole genome shotgun (WGS) entry which is preliminary data.</text>
</comment>
<dbReference type="Proteomes" id="UP000601223">
    <property type="component" value="Unassembled WGS sequence"/>
</dbReference>
<dbReference type="InterPro" id="IPR036412">
    <property type="entry name" value="HAD-like_sf"/>
</dbReference>
<gene>
    <name evidence="1" type="ORF">Cba03nite_77830</name>
</gene>
<dbReference type="NCBIfam" id="TIGR01509">
    <property type="entry name" value="HAD-SF-IA-v3"/>
    <property type="match status" value="1"/>
</dbReference>
<dbReference type="SFLD" id="SFLDS00003">
    <property type="entry name" value="Haloacid_Dehalogenase"/>
    <property type="match status" value="1"/>
</dbReference>
<keyword evidence="2" id="KW-1185">Reference proteome</keyword>
<protein>
    <submittedName>
        <fullName evidence="1">Haloacid dehalogenase</fullName>
    </submittedName>
</protein>
<sequence length="204" mass="22148">MKALVLDFGGVLTNDFWEVLRGFARSEGLSENALVDLVTKDPEGAELLRSLERGGIGQAEFEREMSARLGVPADGLLARMAADLRPDDVMLSAVAEIRSAGVKVGILSNSWGSDHFDPYAPWNLAERADVVVISDQVRLRKPDPEIFDLVLDRLGVPAADCLFIDDIAAYLAPAKAKGMAVWHHTDSAATVAELRRVFLSTYPG</sequence>
<dbReference type="SFLD" id="SFLDG01129">
    <property type="entry name" value="C1.5:_HAD__Beta-PGM__Phosphata"/>
    <property type="match status" value="1"/>
</dbReference>
<dbReference type="AlphaFoldDB" id="A0A8J3JZ80"/>
<dbReference type="InterPro" id="IPR023214">
    <property type="entry name" value="HAD_sf"/>
</dbReference>
<dbReference type="InterPro" id="IPR052898">
    <property type="entry name" value="ACAD10-like"/>
</dbReference>
<dbReference type="EMBL" id="BONF01000071">
    <property type="protein sequence ID" value="GIF86434.1"/>
    <property type="molecule type" value="Genomic_DNA"/>
</dbReference>
<dbReference type="PANTHER" id="PTHR47829">
    <property type="entry name" value="HYDROLASE, PUTATIVE (AFU_ORTHOLOGUE AFUA_1G12880)-RELATED"/>
    <property type="match status" value="1"/>
</dbReference>
<dbReference type="PANTHER" id="PTHR47829:SF1">
    <property type="entry name" value="HAD FAMILY PHOSPHATASE"/>
    <property type="match status" value="1"/>
</dbReference>
<evidence type="ECO:0000313" key="2">
    <source>
        <dbReference type="Proteomes" id="UP000601223"/>
    </source>
</evidence>
<dbReference type="Gene3D" id="1.10.150.240">
    <property type="entry name" value="Putative phosphatase, domain 2"/>
    <property type="match status" value="1"/>
</dbReference>
<proteinExistence type="predicted"/>
<dbReference type="SUPFAM" id="SSF56784">
    <property type="entry name" value="HAD-like"/>
    <property type="match status" value="1"/>
</dbReference>
<evidence type="ECO:0000313" key="1">
    <source>
        <dbReference type="EMBL" id="GIF86434.1"/>
    </source>
</evidence>
<dbReference type="RefSeq" id="WP_203757434.1">
    <property type="nucleotide sequence ID" value="NZ_BONF01000071.1"/>
</dbReference>
<dbReference type="Pfam" id="PF00702">
    <property type="entry name" value="Hydrolase"/>
    <property type="match status" value="1"/>
</dbReference>
<dbReference type="Gene3D" id="3.40.50.1000">
    <property type="entry name" value="HAD superfamily/HAD-like"/>
    <property type="match status" value="1"/>
</dbReference>
<dbReference type="PRINTS" id="PR00413">
    <property type="entry name" value="HADHALOGNASE"/>
</dbReference>
<accession>A0A8J3JZ80</accession>
<name>A0A8J3JZ80_9ACTN</name>
<dbReference type="CDD" id="cd02603">
    <property type="entry name" value="HAD_sEH-N_like"/>
    <property type="match status" value="1"/>
</dbReference>
<dbReference type="InterPro" id="IPR006439">
    <property type="entry name" value="HAD-SF_hydro_IA"/>
</dbReference>
<dbReference type="InterPro" id="IPR023198">
    <property type="entry name" value="PGP-like_dom2"/>
</dbReference>
<organism evidence="1 2">
    <name type="scientific">Catellatospora bangladeshensis</name>
    <dbReference type="NCBI Taxonomy" id="310355"/>
    <lineage>
        <taxon>Bacteria</taxon>
        <taxon>Bacillati</taxon>
        <taxon>Actinomycetota</taxon>
        <taxon>Actinomycetes</taxon>
        <taxon>Micromonosporales</taxon>
        <taxon>Micromonosporaceae</taxon>
        <taxon>Catellatospora</taxon>
    </lineage>
</organism>
<reference evidence="1 2" key="1">
    <citation type="submission" date="2021-01" db="EMBL/GenBank/DDBJ databases">
        <title>Whole genome shotgun sequence of Catellatospora bangladeshensis NBRC 107357.</title>
        <authorList>
            <person name="Komaki H."/>
            <person name="Tamura T."/>
        </authorList>
    </citation>
    <scope>NUCLEOTIDE SEQUENCE [LARGE SCALE GENOMIC DNA]</scope>
    <source>
        <strain evidence="1 2">NBRC 107357</strain>
    </source>
</reference>